<evidence type="ECO:0000313" key="1">
    <source>
        <dbReference type="EMBL" id="CCH51930.1"/>
    </source>
</evidence>
<dbReference type="Proteomes" id="UP000009309">
    <property type="component" value="Unassembled WGS sequence"/>
</dbReference>
<protein>
    <submittedName>
        <fullName evidence="1">Uncharacterized protein</fullName>
    </submittedName>
</protein>
<gene>
    <name evidence="1" type="ORF">BN8_00888</name>
</gene>
<comment type="caution">
    <text evidence="1">The sequence shown here is derived from an EMBL/GenBank/DDBJ whole genome shotgun (WGS) entry which is preliminary data.</text>
</comment>
<sequence>MIIDMPCIRISTYTAQYENSLQLMKTLLTLLLLTVGFGALAQRSSYSKEVTTDGRELRIRVDIEQPNRVIRFSRSFDVSAMSVSAVRDLERSVLDSLDQASDGRYAGVFNERKRESKSSKSKKKDCTEQVAFAARIDAEDQVASADPEVALLEAKSARTLSPSDVPPASVLFREDKENGRLWMQYTFKKDGDELVFERTVNVIGKSEREKQAIIKETERSLGIKSVNQ</sequence>
<dbReference type="STRING" id="1185876.BN8_00888"/>
<reference evidence="1 2" key="1">
    <citation type="journal article" date="2012" name="J. Bacteriol.">
        <title>Genome Sequence of the Filamentous Bacterium Fibrisoma limi BUZ 3T.</title>
        <authorList>
            <person name="Filippini M."/>
            <person name="Qi W."/>
            <person name="Jaenicke S."/>
            <person name="Goesmann A."/>
            <person name="Smits T.H."/>
            <person name="Bagheri H.C."/>
        </authorList>
    </citation>
    <scope>NUCLEOTIDE SEQUENCE [LARGE SCALE GENOMIC DNA]</scope>
    <source>
        <strain evidence="2">BUZ 3T</strain>
    </source>
</reference>
<dbReference type="AlphaFoldDB" id="I2GDF6"/>
<name>I2GDF6_9BACT</name>
<dbReference type="eggNOG" id="ENOG5033XV8">
    <property type="taxonomic scope" value="Bacteria"/>
</dbReference>
<evidence type="ECO:0000313" key="2">
    <source>
        <dbReference type="Proteomes" id="UP000009309"/>
    </source>
</evidence>
<accession>I2GDF6</accession>
<keyword evidence="2" id="KW-1185">Reference proteome</keyword>
<organism evidence="1 2">
    <name type="scientific">Fibrisoma limi BUZ 3</name>
    <dbReference type="NCBI Taxonomy" id="1185876"/>
    <lineage>
        <taxon>Bacteria</taxon>
        <taxon>Pseudomonadati</taxon>
        <taxon>Bacteroidota</taxon>
        <taxon>Cytophagia</taxon>
        <taxon>Cytophagales</taxon>
        <taxon>Spirosomataceae</taxon>
        <taxon>Fibrisoma</taxon>
    </lineage>
</organism>
<proteinExistence type="predicted"/>
<dbReference type="EMBL" id="CAIT01000004">
    <property type="protein sequence ID" value="CCH51930.1"/>
    <property type="molecule type" value="Genomic_DNA"/>
</dbReference>